<feature type="region of interest" description="Disordered" evidence="1">
    <location>
        <begin position="203"/>
        <end position="235"/>
    </location>
</feature>
<dbReference type="Proteomes" id="UP000007797">
    <property type="component" value="Unassembled WGS sequence"/>
</dbReference>
<dbReference type="GO" id="GO:0005783">
    <property type="term" value="C:endoplasmic reticulum"/>
    <property type="evidence" value="ECO:0007669"/>
    <property type="project" value="InterPro"/>
</dbReference>
<dbReference type="Pfam" id="PF10032">
    <property type="entry name" value="Pho88"/>
    <property type="match status" value="1"/>
</dbReference>
<dbReference type="KEGG" id="dfa:DFA_07356"/>
<dbReference type="OMA" id="PPLAMNC"/>
<evidence type="ECO:0000256" key="2">
    <source>
        <dbReference type="SAM" id="Phobius"/>
    </source>
</evidence>
<feature type="transmembrane region" description="Helical" evidence="2">
    <location>
        <begin position="27"/>
        <end position="48"/>
    </location>
</feature>
<accession>F4PW71</accession>
<keyword evidence="2" id="KW-0812">Transmembrane</keyword>
<dbReference type="STRING" id="1054147.F4PW71"/>
<name>F4PW71_CACFS</name>
<dbReference type="GO" id="GO:0005739">
    <property type="term" value="C:mitochondrion"/>
    <property type="evidence" value="ECO:0007669"/>
    <property type="project" value="TreeGrafter"/>
</dbReference>
<dbReference type="EMBL" id="GL883013">
    <property type="protein sequence ID" value="EGG20235.1"/>
    <property type="molecule type" value="Genomic_DNA"/>
</dbReference>
<protein>
    <recommendedName>
        <fullName evidence="5">Transmembrane protein</fullName>
    </recommendedName>
</protein>
<dbReference type="InterPro" id="IPR012098">
    <property type="entry name" value="SND3_fun"/>
</dbReference>
<keyword evidence="4" id="KW-1185">Reference proteome</keyword>
<evidence type="ECO:0000313" key="4">
    <source>
        <dbReference type="Proteomes" id="UP000007797"/>
    </source>
</evidence>
<dbReference type="GeneID" id="14872508"/>
<proteinExistence type="predicted"/>
<organism evidence="3 4">
    <name type="scientific">Cavenderia fasciculata</name>
    <name type="common">Slime mold</name>
    <name type="synonym">Dictyostelium fasciculatum</name>
    <dbReference type="NCBI Taxonomy" id="261658"/>
    <lineage>
        <taxon>Eukaryota</taxon>
        <taxon>Amoebozoa</taxon>
        <taxon>Evosea</taxon>
        <taxon>Eumycetozoa</taxon>
        <taxon>Dictyostelia</taxon>
        <taxon>Acytosteliales</taxon>
        <taxon>Cavenderiaceae</taxon>
        <taxon>Cavenderia</taxon>
    </lineage>
</organism>
<dbReference type="RefSeq" id="XP_004367218.1">
    <property type="nucleotide sequence ID" value="XM_004367161.1"/>
</dbReference>
<dbReference type="OrthoDB" id="18139at2759"/>
<dbReference type="GO" id="GO:0045047">
    <property type="term" value="P:protein targeting to ER"/>
    <property type="evidence" value="ECO:0007669"/>
    <property type="project" value="InterPro"/>
</dbReference>
<evidence type="ECO:0000256" key="1">
    <source>
        <dbReference type="SAM" id="MobiDB-lite"/>
    </source>
</evidence>
<evidence type="ECO:0000313" key="3">
    <source>
        <dbReference type="EMBL" id="EGG20235.1"/>
    </source>
</evidence>
<dbReference type="PANTHER" id="PTHR28112:SF1">
    <property type="entry name" value="SRP-INDEPENDENT TARGETING PROTEIN 3"/>
    <property type="match status" value="1"/>
</dbReference>
<dbReference type="AlphaFoldDB" id="F4PW71"/>
<dbReference type="PANTHER" id="PTHR28112">
    <property type="entry name" value="SRP-INDEPENDENT TARGETING PROTEIN 3"/>
    <property type="match status" value="1"/>
</dbReference>
<reference evidence="4" key="1">
    <citation type="journal article" date="2011" name="Genome Res.">
        <title>Phylogeny-wide analysis of social amoeba genomes highlights ancient origins for complex intercellular communication.</title>
        <authorList>
            <person name="Heidel A.J."/>
            <person name="Lawal H.M."/>
            <person name="Felder M."/>
            <person name="Schilde C."/>
            <person name="Helps N.R."/>
            <person name="Tunggal B."/>
            <person name="Rivero F."/>
            <person name="John U."/>
            <person name="Schleicher M."/>
            <person name="Eichinger L."/>
            <person name="Platzer M."/>
            <person name="Noegel A.A."/>
            <person name="Schaap P."/>
            <person name="Gloeckner G."/>
        </authorList>
    </citation>
    <scope>NUCLEOTIDE SEQUENCE [LARGE SCALE GENOMIC DNA]</scope>
    <source>
        <strain evidence="4">SH3</strain>
    </source>
</reference>
<feature type="transmembrane region" description="Helical" evidence="2">
    <location>
        <begin position="91"/>
        <end position="109"/>
    </location>
</feature>
<keyword evidence="2" id="KW-0472">Membrane</keyword>
<keyword evidence="2" id="KW-1133">Transmembrane helix</keyword>
<evidence type="ECO:0008006" key="5">
    <source>
        <dbReference type="Google" id="ProtNLM"/>
    </source>
</evidence>
<gene>
    <name evidence="3" type="ORF">DFA_07356</name>
</gene>
<sequence length="235" mass="25685">MAGFDFIFLFGSLFIMQKVDFTNPTNIQIALVAFGLIQTLCAVCYFIIFQKVSKKAAGPQIEITTPASFGSQEKVEKMTAKEYDMSQVKKAATQLIMGAGIPLFLFYKFGIAPPLAMNCVFGPQNLYKNKLFKLYILGEDETKYPRPWTEENPFASLLGGAGAAAPAGAAEQAAAEDNSGNIRIPAGEETVAVDKKKKKAKIVEVNSDDDEVPQVEENKEASGKKSPVQRRKKVD</sequence>